<feature type="binding site" evidence="7">
    <location>
        <position position="155"/>
    </location>
    <ligand>
        <name>ATP</name>
        <dbReference type="ChEBI" id="CHEBI:30616"/>
    </ligand>
</feature>
<dbReference type="InParanoid" id="A0A7E5WET9"/>
<proteinExistence type="inferred from homology"/>
<dbReference type="InterPro" id="IPR024869">
    <property type="entry name" value="FAM20"/>
</dbReference>
<dbReference type="GeneID" id="113501840"/>
<dbReference type="RefSeq" id="XP_026738927.1">
    <property type="nucleotide sequence ID" value="XM_026883126.1"/>
</dbReference>
<dbReference type="OrthoDB" id="8583677at2759"/>
<reference evidence="11" key="1">
    <citation type="submission" date="2025-08" db="UniProtKB">
        <authorList>
            <consortium name="RefSeq"/>
        </authorList>
    </citation>
    <scope>IDENTIFICATION</scope>
</reference>
<evidence type="ECO:0000256" key="7">
    <source>
        <dbReference type="PIRSR" id="PIRSR624869-2"/>
    </source>
</evidence>
<name>A0A7E5WET9_TRINI</name>
<dbReference type="GO" id="GO:0005794">
    <property type="term" value="C:Golgi apparatus"/>
    <property type="evidence" value="ECO:0007669"/>
    <property type="project" value="UniProtKB-SubCell"/>
</dbReference>
<dbReference type="GO" id="GO:0005524">
    <property type="term" value="F:ATP binding"/>
    <property type="evidence" value="ECO:0007669"/>
    <property type="project" value="UniProtKB-KW"/>
</dbReference>
<organism evidence="10 11">
    <name type="scientific">Trichoplusia ni</name>
    <name type="common">Cabbage looper</name>
    <dbReference type="NCBI Taxonomy" id="7111"/>
    <lineage>
        <taxon>Eukaryota</taxon>
        <taxon>Metazoa</taxon>
        <taxon>Ecdysozoa</taxon>
        <taxon>Arthropoda</taxon>
        <taxon>Hexapoda</taxon>
        <taxon>Insecta</taxon>
        <taxon>Pterygota</taxon>
        <taxon>Neoptera</taxon>
        <taxon>Endopterygota</taxon>
        <taxon>Lepidoptera</taxon>
        <taxon>Glossata</taxon>
        <taxon>Ditrysia</taxon>
        <taxon>Noctuoidea</taxon>
        <taxon>Noctuidae</taxon>
        <taxon>Plusiinae</taxon>
        <taxon>Trichoplusia</taxon>
    </lineage>
</organism>
<dbReference type="PANTHER" id="PTHR12450:SF14">
    <property type="entry name" value="GLYCOSAMINOGLYCAN XYLOSYLKINASE"/>
    <property type="match status" value="1"/>
</dbReference>
<feature type="binding site" evidence="8">
    <location>
        <position position="332"/>
    </location>
    <ligand>
        <name>Mn(2+)</name>
        <dbReference type="ChEBI" id="CHEBI:29035"/>
    </ligand>
</feature>
<sequence>MSMNCIFGFSLFLLLLVALNIYFFYTLSTDRKPASFNLPLVKSEPIPRIVRLINDFSEHLNHLPSQYYVKNPKFLVIQRNLISSFNSSGQNTDNVWNSIDKWADEEFLFPTRNGAAGQVLQALRTSQITLADNAPKGTQLKLQLLLENKQKLYFKPKRYVRQHVVQGSIYAGFDRHNSEVLTYYLAMILNYKWVVPSVIRRLHFNKDILPYATVGLQRAMVKHVNGSSCIYGKCFYCNVNDTVCPDSKGEIEGAAILYLNKPLKKHSSPWRRSYKTFKMEWETDTYFCKKITSVLSTKRILNLIDVAIIDFLIQNGDRHSYEVYKKKIVLLDNGKGLGNPMVDELDILAPLYQCCMLSSSTWQSLEMVSGGSVTETIKLLASFHGETLATDDHYKAIERRLLKVYAVVQYCIEKHGRTNVFKNIF</sequence>
<keyword evidence="5" id="KW-0325">Glycoprotein</keyword>
<evidence type="ECO:0000256" key="1">
    <source>
        <dbReference type="ARBA" id="ARBA00004555"/>
    </source>
</evidence>
<feature type="active site" evidence="6">
    <location>
        <position position="317"/>
    </location>
</feature>
<dbReference type="Proteomes" id="UP000322000">
    <property type="component" value="Chromosome 16"/>
</dbReference>
<keyword evidence="3" id="KW-0333">Golgi apparatus</keyword>
<accession>A0A7E5WET9</accession>
<feature type="domain" description="FAM20 C-terminal" evidence="9">
    <location>
        <begin position="226"/>
        <end position="420"/>
    </location>
</feature>
<feature type="binding site" evidence="7">
    <location>
        <begin position="256"/>
        <end position="259"/>
    </location>
    <ligand>
        <name>ATP</name>
        <dbReference type="ChEBI" id="CHEBI:30616"/>
    </ligand>
</feature>
<evidence type="ECO:0000313" key="11">
    <source>
        <dbReference type="RefSeq" id="XP_026738927.1"/>
    </source>
</evidence>
<evidence type="ECO:0000256" key="3">
    <source>
        <dbReference type="ARBA" id="ARBA00023034"/>
    </source>
</evidence>
<evidence type="ECO:0000313" key="10">
    <source>
        <dbReference type="Proteomes" id="UP000322000"/>
    </source>
</evidence>
<dbReference type="GO" id="GO:0046872">
    <property type="term" value="F:metal ion binding"/>
    <property type="evidence" value="ECO:0007669"/>
    <property type="project" value="UniProtKB-KW"/>
</dbReference>
<keyword evidence="8" id="KW-0479">Metal-binding</keyword>
<evidence type="ECO:0000256" key="2">
    <source>
        <dbReference type="ARBA" id="ARBA00006557"/>
    </source>
</evidence>
<dbReference type="KEGG" id="tnl:113501840"/>
<feature type="binding site" evidence="7">
    <location>
        <position position="332"/>
    </location>
    <ligand>
        <name>ATP</name>
        <dbReference type="ChEBI" id="CHEBI:30616"/>
    </ligand>
</feature>
<keyword evidence="8" id="KW-0464">Manganese</keyword>
<evidence type="ECO:0000256" key="8">
    <source>
        <dbReference type="PIRSR" id="PIRSR624869-3"/>
    </source>
</evidence>
<keyword evidence="7" id="KW-0547">Nucleotide-binding</keyword>
<gene>
    <name evidence="11" type="primary">LOC113501840</name>
</gene>
<keyword evidence="4" id="KW-1015">Disulfide bond</keyword>
<evidence type="ECO:0000256" key="4">
    <source>
        <dbReference type="ARBA" id="ARBA00023157"/>
    </source>
</evidence>
<evidence type="ECO:0000256" key="6">
    <source>
        <dbReference type="PIRSR" id="PIRSR624869-1"/>
    </source>
</evidence>
<dbReference type="GO" id="GO:0016773">
    <property type="term" value="F:phosphotransferase activity, alcohol group as acceptor"/>
    <property type="evidence" value="ECO:0007669"/>
    <property type="project" value="TreeGrafter"/>
</dbReference>
<keyword evidence="7" id="KW-0067">ATP-binding</keyword>
<evidence type="ECO:0000259" key="9">
    <source>
        <dbReference type="Pfam" id="PF06702"/>
    </source>
</evidence>
<protein>
    <submittedName>
        <fullName evidence="11">Glycosaminoglycan xylosylkinase homolog</fullName>
    </submittedName>
</protein>
<evidence type="ECO:0000256" key="5">
    <source>
        <dbReference type="ARBA" id="ARBA00023180"/>
    </source>
</evidence>
<feature type="binding site" evidence="7">
    <location>
        <position position="322"/>
    </location>
    <ligand>
        <name>ATP</name>
        <dbReference type="ChEBI" id="CHEBI:30616"/>
    </ligand>
</feature>
<dbReference type="AlphaFoldDB" id="A0A7E5WET9"/>
<comment type="cofactor">
    <cofactor evidence="8">
        <name>Mn(2+)</name>
        <dbReference type="ChEBI" id="CHEBI:29035"/>
    </cofactor>
</comment>
<dbReference type="FunCoup" id="A0A7E5WET9">
    <property type="interactions" value="1513"/>
</dbReference>
<comment type="subcellular location">
    <subcellularLocation>
        <location evidence="1">Golgi apparatus</location>
    </subcellularLocation>
</comment>
<keyword evidence="10" id="KW-1185">Reference proteome</keyword>
<dbReference type="PANTHER" id="PTHR12450">
    <property type="entry name" value="DENTIN MATRIX PROTEIN 4 PROTEIN FAM20"/>
    <property type="match status" value="1"/>
</dbReference>
<feature type="binding site" evidence="8">
    <location>
        <position position="174"/>
    </location>
    <ligand>
        <name>Mn(2+)</name>
        <dbReference type="ChEBI" id="CHEBI:29035"/>
    </ligand>
</feature>
<comment type="similarity">
    <text evidence="2">Belongs to the FAM20 family.</text>
</comment>
<dbReference type="Pfam" id="PF06702">
    <property type="entry name" value="Fam20C"/>
    <property type="match status" value="1"/>
</dbReference>
<feature type="binding site" evidence="7">
    <location>
        <position position="139"/>
    </location>
    <ligand>
        <name>ATP</name>
        <dbReference type="ChEBI" id="CHEBI:30616"/>
    </ligand>
</feature>
<dbReference type="InterPro" id="IPR009581">
    <property type="entry name" value="FAM20_C"/>
</dbReference>